<dbReference type="InterPro" id="IPR041255">
    <property type="entry name" value="LpxI_N"/>
</dbReference>
<dbReference type="Proteomes" id="UP000324252">
    <property type="component" value="Unassembled WGS sequence"/>
</dbReference>
<evidence type="ECO:0000313" key="3">
    <source>
        <dbReference type="EMBL" id="SHK04500.1"/>
    </source>
</evidence>
<dbReference type="EMBL" id="FQZZ01000003">
    <property type="protein sequence ID" value="SHK04500.1"/>
    <property type="molecule type" value="Genomic_DNA"/>
</dbReference>
<dbReference type="OrthoDB" id="9789836at2"/>
<dbReference type="Pfam" id="PF06230">
    <property type="entry name" value="LpxI_C"/>
    <property type="match status" value="2"/>
</dbReference>
<organism evidence="3 4">
    <name type="scientific">Lutimaribacter pacificus</name>
    <dbReference type="NCBI Taxonomy" id="391948"/>
    <lineage>
        <taxon>Bacteria</taxon>
        <taxon>Pseudomonadati</taxon>
        <taxon>Pseudomonadota</taxon>
        <taxon>Alphaproteobacteria</taxon>
        <taxon>Rhodobacterales</taxon>
        <taxon>Roseobacteraceae</taxon>
        <taxon>Lutimaribacter</taxon>
    </lineage>
</organism>
<feature type="domain" description="LpxI N-terminal" evidence="2">
    <location>
        <begin position="2"/>
        <end position="125"/>
    </location>
</feature>
<dbReference type="Gene3D" id="3.40.50.20">
    <property type="match status" value="1"/>
</dbReference>
<dbReference type="InterPro" id="IPR053174">
    <property type="entry name" value="LpxI"/>
</dbReference>
<accession>A0A1H0LQU2</accession>
<evidence type="ECO:0000259" key="1">
    <source>
        <dbReference type="Pfam" id="PF06230"/>
    </source>
</evidence>
<gene>
    <name evidence="3" type="ORF">SAMN05444142_10363</name>
</gene>
<dbReference type="PANTHER" id="PTHR39962:SF1">
    <property type="entry name" value="LPXI FAMILY PROTEIN"/>
    <property type="match status" value="1"/>
</dbReference>
<dbReference type="InterPro" id="IPR043167">
    <property type="entry name" value="LpxI_C_sf"/>
</dbReference>
<evidence type="ECO:0000313" key="4">
    <source>
        <dbReference type="Proteomes" id="UP000324252"/>
    </source>
</evidence>
<sequence length="298" mass="31047">MLALIAGRGRLPAAVAAAQESPPLVCALDGIVPGGLAPDITFRLETLGSFLLELGERGVTDICLCGAIDRPRIDPARLDAETAPLVPLLQQALGQGDDGALRVVMGLLEKTGFTIRAAHELAPDLLLPAGVPTKRQPQQTHRDDVAVALRVLHEQGRADLGQACVIRRGRVLAREEQSGTDAMLARLAGPRGIGTSGFDPLAWRFDPAGGMTGQAAAWLSDTLEDAADAPGAGAILFKAPKPGQDRRADLPAIGADTACHAAEVGLDGIVIEAGGVIVLDRPEVVAILDAMGMFLWVR</sequence>
<dbReference type="Gene3D" id="3.40.140.80">
    <property type="match status" value="1"/>
</dbReference>
<dbReference type="Pfam" id="PF17930">
    <property type="entry name" value="LpxI_N"/>
    <property type="match status" value="1"/>
</dbReference>
<evidence type="ECO:0000259" key="2">
    <source>
        <dbReference type="Pfam" id="PF17930"/>
    </source>
</evidence>
<dbReference type="PANTHER" id="PTHR39962">
    <property type="entry name" value="BLL4848 PROTEIN"/>
    <property type="match status" value="1"/>
</dbReference>
<evidence type="ECO:0008006" key="5">
    <source>
        <dbReference type="Google" id="ProtNLM"/>
    </source>
</evidence>
<name>A0A1H0LQU2_9RHOB</name>
<dbReference type="InterPro" id="IPR010415">
    <property type="entry name" value="LpxI_C"/>
</dbReference>
<keyword evidence="4" id="KW-1185">Reference proteome</keyword>
<reference evidence="3 4" key="1">
    <citation type="submission" date="2016-11" db="EMBL/GenBank/DDBJ databases">
        <authorList>
            <person name="Varghese N."/>
            <person name="Submissions S."/>
        </authorList>
    </citation>
    <scope>NUCLEOTIDE SEQUENCE [LARGE SCALE GENOMIC DNA]</scope>
    <source>
        <strain evidence="3 4">DSM 29620</strain>
    </source>
</reference>
<proteinExistence type="predicted"/>
<dbReference type="RefSeq" id="WP_149789250.1">
    <property type="nucleotide sequence ID" value="NZ_FNIO01000008.1"/>
</dbReference>
<protein>
    <recommendedName>
        <fullName evidence="5">Phosphatidate cytidylyltransferase</fullName>
    </recommendedName>
</protein>
<feature type="domain" description="LpxI C-terminal" evidence="1">
    <location>
        <begin position="222"/>
        <end position="296"/>
    </location>
</feature>
<dbReference type="AlphaFoldDB" id="A0A1H0LQU2"/>
<feature type="domain" description="LpxI C-terminal" evidence="1">
    <location>
        <begin position="128"/>
        <end position="188"/>
    </location>
</feature>